<dbReference type="Proteomes" id="UP000190959">
    <property type="component" value="Unassembled WGS sequence"/>
</dbReference>
<evidence type="ECO:0000313" key="5">
    <source>
        <dbReference type="EMBL" id="OOP73112.1"/>
    </source>
</evidence>
<evidence type="ECO:0000313" key="6">
    <source>
        <dbReference type="Proteomes" id="UP000190959"/>
    </source>
</evidence>
<dbReference type="NCBIfam" id="NF033749">
    <property type="entry name" value="bact_hemeryth"/>
    <property type="match status" value="1"/>
</dbReference>
<dbReference type="InterPro" id="IPR050669">
    <property type="entry name" value="Hemerythrin"/>
</dbReference>
<reference evidence="5 6" key="1">
    <citation type="submission" date="2017-02" db="EMBL/GenBank/DDBJ databases">
        <title>Genome sequence of Clostridium beijerinckii Br21.</title>
        <authorList>
            <person name="Fonseca B.C."/>
            <person name="Guazzaroni M.E."/>
            <person name="Riano-Pachon D.M."/>
            <person name="Reginatto V."/>
        </authorList>
    </citation>
    <scope>NUCLEOTIDE SEQUENCE [LARGE SCALE GENOMIC DNA]</scope>
    <source>
        <strain evidence="5 6">Br21</strain>
    </source>
</reference>
<dbReference type="Gene3D" id="1.20.120.50">
    <property type="entry name" value="Hemerythrin-like"/>
    <property type="match status" value="1"/>
</dbReference>
<keyword evidence="3" id="KW-0408">Iron</keyword>
<feature type="domain" description="Hemerythrin-like" evidence="4">
    <location>
        <begin position="14"/>
        <end position="129"/>
    </location>
</feature>
<evidence type="ECO:0000256" key="1">
    <source>
        <dbReference type="ARBA" id="ARBA00010587"/>
    </source>
</evidence>
<dbReference type="CDD" id="cd12107">
    <property type="entry name" value="Hemerythrin"/>
    <property type="match status" value="1"/>
</dbReference>
<name>A0A1S9N6Q0_CLOBE</name>
<evidence type="ECO:0000256" key="2">
    <source>
        <dbReference type="ARBA" id="ARBA00022723"/>
    </source>
</evidence>
<organism evidence="5 6">
    <name type="scientific">Clostridium beijerinckii</name>
    <name type="common">Clostridium MP</name>
    <dbReference type="NCBI Taxonomy" id="1520"/>
    <lineage>
        <taxon>Bacteria</taxon>
        <taxon>Bacillati</taxon>
        <taxon>Bacillota</taxon>
        <taxon>Clostridia</taxon>
        <taxon>Eubacteriales</taxon>
        <taxon>Clostridiaceae</taxon>
        <taxon>Clostridium</taxon>
    </lineage>
</organism>
<dbReference type="InterPro" id="IPR012312">
    <property type="entry name" value="Hemerythrin-like"/>
</dbReference>
<accession>A0A1S9N6Q0</accession>
<dbReference type="AlphaFoldDB" id="A0A1S9N6Q0"/>
<dbReference type="GO" id="GO:0046872">
    <property type="term" value="F:metal ion binding"/>
    <property type="evidence" value="ECO:0007669"/>
    <property type="project" value="UniProtKB-KW"/>
</dbReference>
<dbReference type="NCBIfam" id="TIGR02481">
    <property type="entry name" value="hemeryth_dom"/>
    <property type="match status" value="1"/>
</dbReference>
<dbReference type="InterPro" id="IPR035938">
    <property type="entry name" value="Hemerythrin-like_sf"/>
</dbReference>
<keyword evidence="2" id="KW-0479">Metal-binding</keyword>
<sequence length="132" mass="15924">MRSCNNFKKEYKIGIDFIDDQHRFLFELADKTYNLLTNEFSLDKYDKIMGLIDELKSYTVLHFNAEEDYMKSINYKRMFSQKVEHDAFIKKLNEVDFRLIDENQDAAITEILKFLNDWLTEHFRDSDMLIGK</sequence>
<comment type="similarity">
    <text evidence="1">Belongs to the hemerythrin family.</text>
</comment>
<dbReference type="SUPFAM" id="SSF47188">
    <property type="entry name" value="Hemerythrin-like"/>
    <property type="match status" value="1"/>
</dbReference>
<evidence type="ECO:0000259" key="4">
    <source>
        <dbReference type="Pfam" id="PF01814"/>
    </source>
</evidence>
<comment type="caution">
    <text evidence="5">The sequence shown here is derived from an EMBL/GenBank/DDBJ whole genome shotgun (WGS) entry which is preliminary data.</text>
</comment>
<dbReference type="Pfam" id="PF01814">
    <property type="entry name" value="Hemerythrin"/>
    <property type="match status" value="1"/>
</dbReference>
<gene>
    <name evidence="5" type="ORF">CBEIBR21_14040</name>
</gene>
<dbReference type="PANTHER" id="PTHR37164:SF1">
    <property type="entry name" value="BACTERIOHEMERYTHRIN"/>
    <property type="match status" value="1"/>
</dbReference>
<proteinExistence type="inferred from homology"/>
<dbReference type="InterPro" id="IPR012827">
    <property type="entry name" value="Hemerythrin_metal-bd"/>
</dbReference>
<dbReference type="PANTHER" id="PTHR37164">
    <property type="entry name" value="BACTERIOHEMERYTHRIN"/>
    <property type="match status" value="1"/>
</dbReference>
<dbReference type="EMBL" id="MWMH01000004">
    <property type="protein sequence ID" value="OOP73112.1"/>
    <property type="molecule type" value="Genomic_DNA"/>
</dbReference>
<protein>
    <submittedName>
        <fullName evidence="5">Bacteriohemerythrin</fullName>
    </submittedName>
</protein>
<evidence type="ECO:0000256" key="3">
    <source>
        <dbReference type="ARBA" id="ARBA00023004"/>
    </source>
</evidence>